<feature type="chain" id="PRO_5045823123" evidence="9">
    <location>
        <begin position="19"/>
        <end position="387"/>
    </location>
</feature>
<evidence type="ECO:0000256" key="8">
    <source>
        <dbReference type="SAM" id="Phobius"/>
    </source>
</evidence>
<organism evidence="10 11">
    <name type="scientific">Oikopleura dioica</name>
    <name type="common">Tunicate</name>
    <dbReference type="NCBI Taxonomy" id="34765"/>
    <lineage>
        <taxon>Eukaryota</taxon>
        <taxon>Metazoa</taxon>
        <taxon>Chordata</taxon>
        <taxon>Tunicata</taxon>
        <taxon>Appendicularia</taxon>
        <taxon>Copelata</taxon>
        <taxon>Oikopleuridae</taxon>
        <taxon>Oikopleura</taxon>
    </lineage>
</organism>
<keyword evidence="6 9" id="KW-0732">Signal</keyword>
<feature type="signal peptide" evidence="9">
    <location>
        <begin position="1"/>
        <end position="18"/>
    </location>
</feature>
<keyword evidence="11" id="KW-1185">Reference proteome</keyword>
<evidence type="ECO:0000256" key="2">
    <source>
        <dbReference type="ARBA" id="ARBA00007480"/>
    </source>
</evidence>
<evidence type="ECO:0000256" key="1">
    <source>
        <dbReference type="ARBA" id="ARBA00004613"/>
    </source>
</evidence>
<evidence type="ECO:0000313" key="11">
    <source>
        <dbReference type="Proteomes" id="UP001158576"/>
    </source>
</evidence>
<keyword evidence="4" id="KW-0217">Developmental protein</keyword>
<keyword evidence="8" id="KW-1133">Transmembrane helix</keyword>
<evidence type="ECO:0000256" key="3">
    <source>
        <dbReference type="ARBA" id="ARBA00009024"/>
    </source>
</evidence>
<dbReference type="Proteomes" id="UP001158576">
    <property type="component" value="Chromosome XSR"/>
</dbReference>
<proteinExistence type="inferred from homology"/>
<dbReference type="InterPro" id="IPR029034">
    <property type="entry name" value="Cystine-knot_cytokine"/>
</dbReference>
<evidence type="ECO:0000313" key="10">
    <source>
        <dbReference type="EMBL" id="CAG5099241.1"/>
    </source>
</evidence>
<keyword evidence="7" id="KW-0891">Chondrogenesis</keyword>
<dbReference type="Pfam" id="PF04749">
    <property type="entry name" value="PLAC8"/>
    <property type="match status" value="1"/>
</dbReference>
<evidence type="ECO:0000256" key="4">
    <source>
        <dbReference type="ARBA" id="ARBA00022473"/>
    </source>
</evidence>
<protein>
    <submittedName>
        <fullName evidence="10">Oidioi.mRNA.OKI2018_I69.XSR.g16373.t2.cds</fullName>
    </submittedName>
</protein>
<feature type="transmembrane region" description="Helical" evidence="8">
    <location>
        <begin position="318"/>
        <end position="341"/>
    </location>
</feature>
<dbReference type="PANTHER" id="PTHR10494">
    <property type="entry name" value="BONE MORPHOGENETIC PROTEIN INHIBITOR, NOGGIN"/>
    <property type="match status" value="1"/>
</dbReference>
<dbReference type="SUPFAM" id="SSF57501">
    <property type="entry name" value="Cystine-knot cytokines"/>
    <property type="match status" value="1"/>
</dbReference>
<gene>
    <name evidence="10" type="ORF">OKIOD_LOCUS7931</name>
</gene>
<dbReference type="InterPro" id="IPR006461">
    <property type="entry name" value="PLAC_motif_containing"/>
</dbReference>
<evidence type="ECO:0000256" key="5">
    <source>
        <dbReference type="ARBA" id="ARBA00022525"/>
    </source>
</evidence>
<keyword evidence="8" id="KW-0472">Membrane</keyword>
<dbReference type="PANTHER" id="PTHR10494:SF6">
    <property type="entry name" value="NOGGIN"/>
    <property type="match status" value="1"/>
</dbReference>
<evidence type="ECO:0000256" key="7">
    <source>
        <dbReference type="ARBA" id="ARBA00023188"/>
    </source>
</evidence>
<keyword evidence="8" id="KW-0812">Transmembrane</keyword>
<comment type="subcellular location">
    <subcellularLocation>
        <location evidence="1">Secreted</location>
    </subcellularLocation>
</comment>
<comment type="similarity">
    <text evidence="3">Belongs to the cornifelin family.</text>
</comment>
<sequence length="387" mass="43255">MLVFICFVSFFLIESSSATRKRELVVDLKKTRPYLFSQLSRWMRKIFHSRTNKRANVNSEVATKLAVNPLPNQHHFGPFLSVDGNDKLPRRRSSSRDYQDSFDLSALKVSKKAKAKVQKWLQKQLSCEVEYHWVDLGPLSYPRYLAAGKCSQNSAASCGILSSVSSTCRPAKTRTVNVLRLISARRWVEMQLRVLDSCHSDDTVPLVQPCTLTGIVTQQPASFLQASVHKNDFKHGLFSCVDSLPACGICICAIVNPAWSVYTTQNYLHPGEAKCHALCHPCSQFVGGALCCAGTIEMAWGGIKTAIETGTFKPPAELVATGIGIKLAGLFFLMLPTWMVWRQRGEIKKKFNIPKDQFCDFLASFFCQICVMTQNERQVTSAAAERL</sequence>
<keyword evidence="5" id="KW-0964">Secreted</keyword>
<dbReference type="Gene3D" id="2.10.90.10">
    <property type="entry name" value="Cystine-knot cytokines"/>
    <property type="match status" value="1"/>
</dbReference>
<accession>A0ABN7SGE5</accession>
<name>A0ABN7SGE5_OIKDI</name>
<evidence type="ECO:0000256" key="9">
    <source>
        <dbReference type="SAM" id="SignalP"/>
    </source>
</evidence>
<dbReference type="InterPro" id="IPR008717">
    <property type="entry name" value="Noggin"/>
</dbReference>
<dbReference type="EMBL" id="OU015569">
    <property type="protein sequence ID" value="CAG5099241.1"/>
    <property type="molecule type" value="Genomic_DNA"/>
</dbReference>
<evidence type="ECO:0000256" key="6">
    <source>
        <dbReference type="ARBA" id="ARBA00022729"/>
    </source>
</evidence>
<dbReference type="Pfam" id="PF05806">
    <property type="entry name" value="Noggin"/>
    <property type="match status" value="1"/>
</dbReference>
<comment type="similarity">
    <text evidence="2">Belongs to the noggin family.</text>
</comment>
<reference evidence="10 11" key="1">
    <citation type="submission" date="2021-04" db="EMBL/GenBank/DDBJ databases">
        <authorList>
            <person name="Bliznina A."/>
        </authorList>
    </citation>
    <scope>NUCLEOTIDE SEQUENCE [LARGE SCALE GENOMIC DNA]</scope>
</reference>